<dbReference type="Pfam" id="PF13923">
    <property type="entry name" value="zf-C3HC4_2"/>
    <property type="match status" value="1"/>
</dbReference>
<dbReference type="Pfam" id="PF15926">
    <property type="entry name" value="RNF220"/>
    <property type="match status" value="1"/>
</dbReference>
<feature type="region of interest" description="Disordered" evidence="4">
    <location>
        <begin position="127"/>
        <end position="175"/>
    </location>
</feature>
<evidence type="ECO:0000256" key="3">
    <source>
        <dbReference type="PROSITE-ProRule" id="PRU00175"/>
    </source>
</evidence>
<evidence type="ECO:0000313" key="6">
    <source>
        <dbReference type="EMBL" id="KAK2721118.1"/>
    </source>
</evidence>
<evidence type="ECO:0000256" key="4">
    <source>
        <dbReference type="SAM" id="MobiDB-lite"/>
    </source>
</evidence>
<evidence type="ECO:0000256" key="1">
    <source>
        <dbReference type="ARBA" id="ARBA00022771"/>
    </source>
</evidence>
<dbReference type="AlphaFoldDB" id="A0AA88I1A0"/>
<dbReference type="PANTHER" id="PTHR13459:SF1">
    <property type="entry name" value="E3 UBIQUITIN-PROTEIN LIGASE RNF220 ISOFORM X1"/>
    <property type="match status" value="1"/>
</dbReference>
<gene>
    <name evidence="6" type="ORF">QYM36_003406</name>
</gene>
<feature type="compositionally biased region" description="Polar residues" evidence="4">
    <location>
        <begin position="360"/>
        <end position="376"/>
    </location>
</feature>
<dbReference type="InterPro" id="IPR013083">
    <property type="entry name" value="Znf_RING/FYVE/PHD"/>
</dbReference>
<feature type="domain" description="RING-type" evidence="5">
    <location>
        <begin position="442"/>
        <end position="481"/>
    </location>
</feature>
<dbReference type="Gene3D" id="3.30.40.10">
    <property type="entry name" value="Zinc/RING finger domain, C3HC4 (zinc finger)"/>
    <property type="match status" value="1"/>
</dbReference>
<dbReference type="InterPro" id="IPR031824">
    <property type="entry name" value="RNF220_mid"/>
</dbReference>
<keyword evidence="1 3" id="KW-0479">Metal-binding</keyword>
<reference evidence="6" key="1">
    <citation type="submission" date="2023-07" db="EMBL/GenBank/DDBJ databases">
        <title>Chromosome-level genome assembly of Artemia franciscana.</title>
        <authorList>
            <person name="Jo E."/>
        </authorList>
    </citation>
    <scope>NUCLEOTIDE SEQUENCE</scope>
    <source>
        <tissue evidence="6">Whole body</tissue>
    </source>
</reference>
<protein>
    <recommendedName>
        <fullName evidence="5">RING-type domain-containing protein</fullName>
    </recommendedName>
</protein>
<evidence type="ECO:0000313" key="7">
    <source>
        <dbReference type="Proteomes" id="UP001187531"/>
    </source>
</evidence>
<keyword evidence="1 3" id="KW-0863">Zinc-finger</keyword>
<proteinExistence type="predicted"/>
<dbReference type="EMBL" id="JAVRJZ010000006">
    <property type="protein sequence ID" value="KAK2721118.1"/>
    <property type="molecule type" value="Genomic_DNA"/>
</dbReference>
<feature type="compositionally biased region" description="Basic and acidic residues" evidence="4">
    <location>
        <begin position="159"/>
        <end position="170"/>
    </location>
</feature>
<evidence type="ECO:0000259" key="5">
    <source>
        <dbReference type="PROSITE" id="PS50089"/>
    </source>
</evidence>
<accession>A0AA88I1A0</accession>
<dbReference type="PROSITE" id="PS50089">
    <property type="entry name" value="ZF_RING_2"/>
    <property type="match status" value="1"/>
</dbReference>
<dbReference type="SUPFAM" id="SSF57850">
    <property type="entry name" value="RING/U-box"/>
    <property type="match status" value="1"/>
</dbReference>
<evidence type="ECO:0000256" key="2">
    <source>
        <dbReference type="ARBA" id="ARBA00022833"/>
    </source>
</evidence>
<dbReference type="GO" id="GO:0016567">
    <property type="term" value="P:protein ubiquitination"/>
    <property type="evidence" value="ECO:0007669"/>
    <property type="project" value="TreeGrafter"/>
</dbReference>
<feature type="region of interest" description="Disordered" evidence="4">
    <location>
        <begin position="360"/>
        <end position="379"/>
    </location>
</feature>
<dbReference type="GO" id="GO:0008270">
    <property type="term" value="F:zinc ion binding"/>
    <property type="evidence" value="ECO:0007669"/>
    <property type="project" value="UniProtKB-KW"/>
</dbReference>
<keyword evidence="2" id="KW-0862">Zinc</keyword>
<organism evidence="6 7">
    <name type="scientific">Artemia franciscana</name>
    <name type="common">Brine shrimp</name>
    <name type="synonym">Artemia sanfranciscana</name>
    <dbReference type="NCBI Taxonomy" id="6661"/>
    <lineage>
        <taxon>Eukaryota</taxon>
        <taxon>Metazoa</taxon>
        <taxon>Ecdysozoa</taxon>
        <taxon>Arthropoda</taxon>
        <taxon>Crustacea</taxon>
        <taxon>Branchiopoda</taxon>
        <taxon>Anostraca</taxon>
        <taxon>Artemiidae</taxon>
        <taxon>Artemia</taxon>
    </lineage>
</organism>
<dbReference type="Proteomes" id="UP001187531">
    <property type="component" value="Unassembled WGS sequence"/>
</dbReference>
<dbReference type="GO" id="GO:0061630">
    <property type="term" value="F:ubiquitin protein ligase activity"/>
    <property type="evidence" value="ECO:0007669"/>
    <property type="project" value="TreeGrafter"/>
</dbReference>
<dbReference type="InterPro" id="IPR001841">
    <property type="entry name" value="Znf_RING"/>
</dbReference>
<name>A0AA88I1A0_ARTSF</name>
<sequence>MDNSPSFIPTSLPPHSLALLSQTNSLADALRIPRVFQSTQVGDGKEMQHHPYPFSVRQDYPGIMSPVSHTFFPHFLDPRIQLNSAFRPLTNGEDSMKMFPHFAIPSGTAMKKPEFFSSRFAGQFPFFGATQLPPGMSPREMPSPQEDERSAGTPSSDGGTERSSPDETKKRGLKRHFQDSACPVCGINVRPQDIESHFASEIISLERISKSVTPVDHSPISNSPGPSGISECRQDSRWETLQRIRTNRIGRSRCKSRRRRGDCDDLGERCSAPDSSLCPICSLRIVGSSEDFSTHIVECVRKRTPNDTDEEHLDVDGDPDILENKHWKEKSSISESSFSVASLSQPYRGRCNSRNVQEGLQFSPQSHPSPLQNGTFHASPLQKDEDIDKAPEDSATQTEMVDIPEDLSVSASGSLTQVLTALKSRISELEDDQKEVAKKFKCIVCHNRYMNPLVSTSCWHIHCEECWRKVLEEKAECPQCKTKTETCELRTLFL</sequence>
<dbReference type="PANTHER" id="PTHR13459">
    <property type="entry name" value="E3 UBIQUITIN-PROTEIN LIGASE RNF220 ISOFORM X1"/>
    <property type="match status" value="1"/>
</dbReference>
<comment type="caution">
    <text evidence="6">The sequence shown here is derived from an EMBL/GenBank/DDBJ whole genome shotgun (WGS) entry which is preliminary data.</text>
</comment>
<dbReference type="InterPro" id="IPR052443">
    <property type="entry name" value="E3_ubiq-ligase_RNF220-like"/>
</dbReference>
<keyword evidence="7" id="KW-1185">Reference proteome</keyword>